<comment type="similarity">
    <text evidence="2">Belongs to the CEP76 family.</text>
</comment>
<evidence type="ECO:0000259" key="9">
    <source>
        <dbReference type="Pfam" id="PF24652"/>
    </source>
</evidence>
<dbReference type="InParanoid" id="A0A6P8HI90"/>
<evidence type="ECO:0000256" key="3">
    <source>
        <dbReference type="ARBA" id="ARBA00015706"/>
    </source>
</evidence>
<evidence type="ECO:0000259" key="10">
    <source>
        <dbReference type="Pfam" id="PF24656"/>
    </source>
</evidence>
<evidence type="ECO:0000256" key="4">
    <source>
        <dbReference type="ARBA" id="ARBA00022490"/>
    </source>
</evidence>
<dbReference type="PANTHER" id="PTHR46436:SF1">
    <property type="entry name" value="CENTROSOMAL PROTEIN OF 76 KDA"/>
    <property type="match status" value="1"/>
</dbReference>
<evidence type="ECO:0000256" key="5">
    <source>
        <dbReference type="ARBA" id="ARBA00023212"/>
    </source>
</evidence>
<keyword evidence="4" id="KW-0963">Cytoplasm</keyword>
<dbReference type="InterPro" id="IPR056288">
    <property type="entry name" value="CEP76_C"/>
</dbReference>
<dbReference type="InterPro" id="IPR052299">
    <property type="entry name" value="CEP76"/>
</dbReference>
<accession>A0A6P8HI90</accession>
<dbReference type="Proteomes" id="UP000515163">
    <property type="component" value="Unplaced"/>
</dbReference>
<dbReference type="Pfam" id="PF15627">
    <property type="entry name" value="CEP76-C2"/>
    <property type="match status" value="1"/>
</dbReference>
<evidence type="ECO:0000256" key="1">
    <source>
        <dbReference type="ARBA" id="ARBA00004114"/>
    </source>
</evidence>
<dbReference type="GO" id="GO:0046599">
    <property type="term" value="P:regulation of centriole replication"/>
    <property type="evidence" value="ECO:0007669"/>
    <property type="project" value="TreeGrafter"/>
</dbReference>
<feature type="compositionally biased region" description="Acidic residues" evidence="7">
    <location>
        <begin position="13"/>
        <end position="25"/>
    </location>
</feature>
<evidence type="ECO:0000259" key="8">
    <source>
        <dbReference type="Pfam" id="PF15627"/>
    </source>
</evidence>
<dbReference type="Pfam" id="PF24656">
    <property type="entry name" value="CEPT76_peptidase"/>
    <property type="match status" value="1"/>
</dbReference>
<dbReference type="AlphaFoldDB" id="A0A6P8HI90"/>
<keyword evidence="11" id="KW-1185">Reference proteome</keyword>
<dbReference type="Pfam" id="PF24652">
    <property type="entry name" value="CEP76_C"/>
    <property type="match status" value="1"/>
</dbReference>
<evidence type="ECO:0000256" key="6">
    <source>
        <dbReference type="ARBA" id="ARBA00024729"/>
    </source>
</evidence>
<feature type="region of interest" description="Disordered" evidence="7">
    <location>
        <begin position="1"/>
        <end position="54"/>
    </location>
</feature>
<dbReference type="RefSeq" id="XP_031552342.1">
    <property type="nucleotide sequence ID" value="XM_031696482.1"/>
</dbReference>
<dbReference type="OrthoDB" id="2162143at2759"/>
<dbReference type="InterPro" id="IPR038765">
    <property type="entry name" value="Papain-like_cys_pep_sf"/>
</dbReference>
<proteinExistence type="inferred from homology"/>
<reference evidence="12" key="1">
    <citation type="submission" date="2025-08" db="UniProtKB">
        <authorList>
            <consortium name="RefSeq"/>
        </authorList>
    </citation>
    <scope>IDENTIFICATION</scope>
    <source>
        <tissue evidence="12">Tentacle</tissue>
    </source>
</reference>
<feature type="region of interest" description="Disordered" evidence="7">
    <location>
        <begin position="443"/>
        <end position="463"/>
    </location>
</feature>
<feature type="region of interest" description="Disordered" evidence="7">
    <location>
        <begin position="357"/>
        <end position="430"/>
    </location>
</feature>
<dbReference type="GO" id="GO:0005814">
    <property type="term" value="C:centriole"/>
    <property type="evidence" value="ECO:0007669"/>
    <property type="project" value="UniProtKB-SubCell"/>
</dbReference>
<dbReference type="GeneID" id="116289534"/>
<evidence type="ECO:0000256" key="2">
    <source>
        <dbReference type="ARBA" id="ARBA00005400"/>
    </source>
</evidence>
<dbReference type="InterPro" id="IPR056290">
    <property type="entry name" value="CEPT76/DRC7_peptidase-like_dom"/>
</dbReference>
<dbReference type="SUPFAM" id="SSF54001">
    <property type="entry name" value="Cysteine proteinases"/>
    <property type="match status" value="1"/>
</dbReference>
<sequence>MYTLGGEYPESPAESEESVTDESPDNDGSHSSQAASPFGARAVGRDFPSRRESTAEKQRKWAVRTFTLWCNSEGVTKPVEEMQPSELNQLLKKFYKEARRKDGCDFSKPGLTNIRNALDRYFRSQLNITILKTSEFAEANKAFDEKVAVIEGNAASPWRHSVSISPQDMQKLLLSGAIGGTTPLLLLRACWFNILLHFDIGDHLKQRRLSKQQFVIHIDAAGRENVKMISTSNPYVQSKFGVAGTTMHSVPGHPLCPVALLKKYLLKLHPGSDALFQCPVQYKVDDSVPVWYEKQAVGVHALEGMMACLSKEAKLSRIYSNGCLRKSSSLVYLQCGFGFNPRELTPDTPTASMVTNNLVPSTSGMPSLSQSSLEHVPHLSSPSTPPVQNLVHSSSDQSRPNYYSTMSQPSLSQSNKFENMGSPVPESSSYPQINSTISLAKGDTCHTSKRPGQPALPHLESGFTGQSRTAIGVCMPTIKMEQGDTDVCEGVQPTFPSESLDFPSVTETITVKQEGRTSITAHVFDRQSPSVVQDMCNKTYLHMEVLGGKSFMELDHSLHSTGKEEQSKSPTLVLHLHFRGQRFKSNPTPCKSEPSLKGDFFLELHNSPSADGDVLLSITDPINLILSKTETTGSNSLIGSHSFEWQKVLKEPNGVLSVNVDINGMGEENKIMIGSLELRFQVLPHRRQIVQPQALENHLSSIHRHISERERRFMNYARQWWKSYISSHQSHSRQQVKIFAQNECGTSKPVISYITPIHVGWLLDNPRHAAQFVSLLKHEEECSMFGIKVDTWSSLHALLCRGKGSCEDHATLLCSIFLGFGLDAFVCLGTRDTGQPHAWVMTRQTDGLVSFWETLTGQCFSLSEGLSTVCSQFRTLACVFSNTCFYANIQANGLISQCDFDLNNPAKWKAMDADAIYAICGSEIQPPLPVPPSLTPSTIDVQKTSQALEEELRSLIENYRQGKGLETKWDNNLSNILSPILTAQESEAKTGQDLKREELYDPVYRYLNRSFTLQSVTTRITHLNASQAFSDMQLSAEYKSLIDYQGNLMEFALRVHVFPYPESACAVWVILGAKAPANNGEVAHEWKLVQLQRPVL</sequence>
<comment type="subcellular location">
    <subcellularLocation>
        <location evidence="1">Cytoplasm</location>
        <location evidence="1">Cytoskeleton</location>
        <location evidence="1">Microtubule organizing center</location>
        <location evidence="1">Centrosome</location>
        <location evidence="1">Centriole</location>
    </subcellularLocation>
</comment>
<feature type="domain" description="CEP76 C2" evidence="8">
    <location>
        <begin position="537"/>
        <end position="687"/>
    </location>
</feature>
<gene>
    <name evidence="12" type="primary">LOC116289534</name>
</gene>
<dbReference type="KEGG" id="aten:116289534"/>
<keyword evidence="5" id="KW-0206">Cytoskeleton</keyword>
<name>A0A6P8HI90_ACTTE</name>
<organism evidence="11 12">
    <name type="scientific">Actinia tenebrosa</name>
    <name type="common">Australian red waratah sea anemone</name>
    <dbReference type="NCBI Taxonomy" id="6105"/>
    <lineage>
        <taxon>Eukaryota</taxon>
        <taxon>Metazoa</taxon>
        <taxon>Cnidaria</taxon>
        <taxon>Anthozoa</taxon>
        <taxon>Hexacorallia</taxon>
        <taxon>Actiniaria</taxon>
        <taxon>Actiniidae</taxon>
        <taxon>Actinia</taxon>
    </lineage>
</organism>
<dbReference type="Gene3D" id="3.10.620.30">
    <property type="match status" value="1"/>
</dbReference>
<feature type="compositionally biased region" description="Polar residues" evidence="7">
    <location>
        <begin position="380"/>
        <end position="417"/>
    </location>
</feature>
<feature type="domain" description="CEP76/DRC7 peptidase-like" evidence="10">
    <location>
        <begin position="790"/>
        <end position="911"/>
    </location>
</feature>
<evidence type="ECO:0000256" key="7">
    <source>
        <dbReference type="SAM" id="MobiDB-lite"/>
    </source>
</evidence>
<dbReference type="PANTHER" id="PTHR46436">
    <property type="entry name" value="CENTROSOMAL PROTEIN OF 76 KDA"/>
    <property type="match status" value="1"/>
</dbReference>
<evidence type="ECO:0000313" key="11">
    <source>
        <dbReference type="Proteomes" id="UP000515163"/>
    </source>
</evidence>
<evidence type="ECO:0000313" key="12">
    <source>
        <dbReference type="RefSeq" id="XP_031552342.1"/>
    </source>
</evidence>
<feature type="domain" description="Centrosomal protein of 76 kDa C-terminal" evidence="9">
    <location>
        <begin position="938"/>
        <end position="1075"/>
    </location>
</feature>
<feature type="compositionally biased region" description="Basic and acidic residues" evidence="7">
    <location>
        <begin position="43"/>
        <end position="54"/>
    </location>
</feature>
<dbReference type="InterPro" id="IPR028926">
    <property type="entry name" value="CEP76-C2"/>
</dbReference>
<feature type="compositionally biased region" description="Polar residues" evidence="7">
    <location>
        <begin position="357"/>
        <end position="373"/>
    </location>
</feature>
<comment type="function">
    <text evidence="6">Centrosomal protein involved in regulation of centriole duplication. Required to limit centriole duplication to once per cell cycle by preventing centriole reduplication.</text>
</comment>
<protein>
    <recommendedName>
        <fullName evidence="3">Centrosomal protein of 76 kDa</fullName>
    </recommendedName>
</protein>